<feature type="transmembrane region" description="Helical" evidence="8">
    <location>
        <begin position="383"/>
        <end position="400"/>
    </location>
</feature>
<comment type="caution">
    <text evidence="10">The sequence shown here is derived from an EMBL/GenBank/DDBJ whole genome shotgun (WGS) entry which is preliminary data.</text>
</comment>
<evidence type="ECO:0000259" key="9">
    <source>
        <dbReference type="Pfam" id="PF02366"/>
    </source>
</evidence>
<dbReference type="GO" id="GO:0010041">
    <property type="term" value="P:response to iron(III) ion"/>
    <property type="evidence" value="ECO:0007669"/>
    <property type="project" value="TreeGrafter"/>
</dbReference>
<accession>A0A418PWU4</accession>
<keyword evidence="3" id="KW-0328">Glycosyltransferase</keyword>
<feature type="transmembrane region" description="Helical" evidence="8">
    <location>
        <begin position="213"/>
        <end position="234"/>
    </location>
</feature>
<dbReference type="RefSeq" id="WP_119476095.1">
    <property type="nucleotide sequence ID" value="NZ_QXML01000001.1"/>
</dbReference>
<dbReference type="Pfam" id="PF02366">
    <property type="entry name" value="PMT"/>
    <property type="match status" value="1"/>
</dbReference>
<dbReference type="AlphaFoldDB" id="A0A418PWU4"/>
<feature type="transmembrane region" description="Helical" evidence="8">
    <location>
        <begin position="143"/>
        <end position="160"/>
    </location>
</feature>
<dbReference type="GO" id="GO:0000030">
    <property type="term" value="F:mannosyltransferase activity"/>
    <property type="evidence" value="ECO:0007669"/>
    <property type="project" value="InterPro"/>
</dbReference>
<dbReference type="PANTHER" id="PTHR33908">
    <property type="entry name" value="MANNOSYLTRANSFERASE YKCB-RELATED"/>
    <property type="match status" value="1"/>
</dbReference>
<keyword evidence="5 8" id="KW-0812">Transmembrane</keyword>
<feature type="transmembrane region" description="Helical" evidence="8">
    <location>
        <begin position="172"/>
        <end position="201"/>
    </location>
</feature>
<sequence length="553" mass="62407">MLFSKSSELKINPWILMAAFTLLVGPFALDFHMHYPDEIYYRDAAVKMLQNGDYLTTYLGSGELRFKKPIGTYWAVVAGFKLFGVNEFGSRIFFLLAGALTVGLTFWLGKVLFRNEKIAGISALIMAANPVLIFSATRSIPDVLLVLAITASAIGFAGLIRYGDQVPRKFLWLLYLSLAIAFEIKGLPAAALGGLGLIYLLANPWQRISWKTLMHLPSLAVSLLIALFWFVAMWKIHGPTYLDSFLEDQVGIRVASRILLIVQNGILALVLLIAIFIPWTFFVLPYSKEVLAKTWKENPAFFGFAILWGLAILGMGAMTSKFYERYLLPVAPVLAVWLGWILVRGEFELRRKSLKITSLFFLIISSILLLASGWLAIQGNSGFTIWGQLVCSLLIFGYLWRLFRQEEKLPKVIAYSFLLIIFLMSSITAHISLPHQGAQAKRVFVEKGIPSNSPIGFIGNLHAGSKIRMSLGPEFNLTDLPIENWENEISNFSYLILEDKRLSEMDTAHYEVILLAKNWESRQIGKLLLSYKSKQFDQLLDENSKKYFLLTKK</sequence>
<dbReference type="OrthoDB" id="9792789at2"/>
<feature type="transmembrane region" description="Helical" evidence="8">
    <location>
        <begin position="12"/>
        <end position="32"/>
    </location>
</feature>
<dbReference type="GO" id="GO:0009103">
    <property type="term" value="P:lipopolysaccharide biosynthetic process"/>
    <property type="evidence" value="ECO:0007669"/>
    <property type="project" value="UniProtKB-ARBA"/>
</dbReference>
<evidence type="ECO:0000313" key="11">
    <source>
        <dbReference type="Proteomes" id="UP000283522"/>
    </source>
</evidence>
<evidence type="ECO:0000256" key="7">
    <source>
        <dbReference type="ARBA" id="ARBA00023136"/>
    </source>
</evidence>
<evidence type="ECO:0000256" key="3">
    <source>
        <dbReference type="ARBA" id="ARBA00022676"/>
    </source>
</evidence>
<feature type="transmembrane region" description="Helical" evidence="8">
    <location>
        <begin position="92"/>
        <end position="112"/>
    </location>
</feature>
<dbReference type="InterPro" id="IPR050297">
    <property type="entry name" value="LipidA_mod_glycosyltrf_83"/>
</dbReference>
<dbReference type="Proteomes" id="UP000283522">
    <property type="component" value="Unassembled WGS sequence"/>
</dbReference>
<dbReference type="EMBL" id="QXML01000001">
    <property type="protein sequence ID" value="RIW18618.1"/>
    <property type="molecule type" value="Genomic_DNA"/>
</dbReference>
<evidence type="ECO:0000256" key="2">
    <source>
        <dbReference type="ARBA" id="ARBA00022475"/>
    </source>
</evidence>
<keyword evidence="7 8" id="KW-0472">Membrane</keyword>
<dbReference type="GO" id="GO:0016763">
    <property type="term" value="F:pentosyltransferase activity"/>
    <property type="evidence" value="ECO:0007669"/>
    <property type="project" value="TreeGrafter"/>
</dbReference>
<protein>
    <submittedName>
        <fullName evidence="10">Phospholipid carrier-dependent glycosyltransferase</fullName>
    </submittedName>
</protein>
<evidence type="ECO:0000256" key="1">
    <source>
        <dbReference type="ARBA" id="ARBA00004651"/>
    </source>
</evidence>
<evidence type="ECO:0000256" key="5">
    <source>
        <dbReference type="ARBA" id="ARBA00022692"/>
    </source>
</evidence>
<evidence type="ECO:0000256" key="4">
    <source>
        <dbReference type="ARBA" id="ARBA00022679"/>
    </source>
</evidence>
<dbReference type="GO" id="GO:0005886">
    <property type="term" value="C:plasma membrane"/>
    <property type="evidence" value="ECO:0007669"/>
    <property type="project" value="UniProtKB-SubCell"/>
</dbReference>
<keyword evidence="2" id="KW-1003">Cell membrane</keyword>
<dbReference type="GO" id="GO:0006493">
    <property type="term" value="P:protein O-linked glycosylation"/>
    <property type="evidence" value="ECO:0007669"/>
    <property type="project" value="InterPro"/>
</dbReference>
<feature type="transmembrane region" description="Helical" evidence="8">
    <location>
        <begin position="412"/>
        <end position="433"/>
    </location>
</feature>
<feature type="transmembrane region" description="Helical" evidence="8">
    <location>
        <begin position="326"/>
        <end position="344"/>
    </location>
</feature>
<keyword evidence="11" id="KW-1185">Reference proteome</keyword>
<feature type="domain" description="ArnT-like N-terminal" evidence="9">
    <location>
        <begin position="33"/>
        <end position="238"/>
    </location>
</feature>
<comment type="subcellular location">
    <subcellularLocation>
        <location evidence="1">Cell membrane</location>
        <topology evidence="1">Multi-pass membrane protein</topology>
    </subcellularLocation>
</comment>
<gene>
    <name evidence="10" type="ORF">D0X99_02745</name>
</gene>
<evidence type="ECO:0000256" key="8">
    <source>
        <dbReference type="SAM" id="Phobius"/>
    </source>
</evidence>
<dbReference type="PANTHER" id="PTHR33908:SF3">
    <property type="entry name" value="UNDECAPRENYL PHOSPHATE-ALPHA-4-AMINO-4-DEOXY-L-ARABINOSE ARABINOSYL TRANSFERASE"/>
    <property type="match status" value="1"/>
</dbReference>
<proteinExistence type="predicted"/>
<evidence type="ECO:0000256" key="6">
    <source>
        <dbReference type="ARBA" id="ARBA00022989"/>
    </source>
</evidence>
<feature type="transmembrane region" description="Helical" evidence="8">
    <location>
        <begin position="356"/>
        <end position="377"/>
    </location>
</feature>
<keyword evidence="4 10" id="KW-0808">Transferase</keyword>
<feature type="transmembrane region" description="Helical" evidence="8">
    <location>
        <begin position="300"/>
        <end position="320"/>
    </location>
</feature>
<reference evidence="10 11" key="1">
    <citation type="submission" date="2018-09" db="EMBL/GenBank/DDBJ databases">
        <authorList>
            <person name="Wang X."/>
            <person name="Du Z."/>
        </authorList>
    </citation>
    <scope>NUCLEOTIDE SEQUENCE [LARGE SCALE GENOMIC DNA]</scope>
    <source>
        <strain evidence="10 11">N3</strain>
    </source>
</reference>
<feature type="transmembrane region" description="Helical" evidence="8">
    <location>
        <begin position="118"/>
        <end position="136"/>
    </location>
</feature>
<dbReference type="InterPro" id="IPR003342">
    <property type="entry name" value="ArnT-like_N"/>
</dbReference>
<organism evidence="10 11">
    <name type="scientific">Algoriphagus lacus</name>
    <dbReference type="NCBI Taxonomy" id="2056311"/>
    <lineage>
        <taxon>Bacteria</taxon>
        <taxon>Pseudomonadati</taxon>
        <taxon>Bacteroidota</taxon>
        <taxon>Cytophagia</taxon>
        <taxon>Cytophagales</taxon>
        <taxon>Cyclobacteriaceae</taxon>
        <taxon>Algoriphagus</taxon>
    </lineage>
</organism>
<feature type="transmembrane region" description="Helical" evidence="8">
    <location>
        <begin position="254"/>
        <end position="279"/>
    </location>
</feature>
<name>A0A418PWU4_9BACT</name>
<keyword evidence="6 8" id="KW-1133">Transmembrane helix</keyword>
<evidence type="ECO:0000313" key="10">
    <source>
        <dbReference type="EMBL" id="RIW18618.1"/>
    </source>
</evidence>